<evidence type="ECO:0000313" key="3">
    <source>
        <dbReference type="Proteomes" id="UP001237105"/>
    </source>
</evidence>
<organism evidence="2 3">
    <name type="scientific">Streptomyces luteolus</name>
    <dbReference type="NCBI Taxonomy" id="3043615"/>
    <lineage>
        <taxon>Bacteria</taxon>
        <taxon>Bacillati</taxon>
        <taxon>Actinomycetota</taxon>
        <taxon>Actinomycetes</taxon>
        <taxon>Kitasatosporales</taxon>
        <taxon>Streptomycetaceae</taxon>
        <taxon>Streptomyces</taxon>
    </lineage>
</organism>
<dbReference type="Proteomes" id="UP001237105">
    <property type="component" value="Unassembled WGS sequence"/>
</dbReference>
<dbReference type="InterPro" id="IPR016181">
    <property type="entry name" value="Acyl_CoA_acyltransferase"/>
</dbReference>
<dbReference type="Gene3D" id="3.40.630.30">
    <property type="match status" value="1"/>
</dbReference>
<keyword evidence="3" id="KW-1185">Reference proteome</keyword>
<dbReference type="GO" id="GO:0016746">
    <property type="term" value="F:acyltransferase activity"/>
    <property type="evidence" value="ECO:0007669"/>
    <property type="project" value="UniProtKB-KW"/>
</dbReference>
<dbReference type="PANTHER" id="PTHR39173:SF1">
    <property type="entry name" value="ACETYLTRANSFERASE"/>
    <property type="match status" value="1"/>
</dbReference>
<dbReference type="PANTHER" id="PTHR39173">
    <property type="entry name" value="ACETYLTRANSFERASE"/>
    <property type="match status" value="1"/>
</dbReference>
<keyword evidence="2" id="KW-0808">Transferase</keyword>
<dbReference type="InterPro" id="IPR000182">
    <property type="entry name" value="GNAT_dom"/>
</dbReference>
<reference evidence="2 3" key="1">
    <citation type="submission" date="2023-05" db="EMBL/GenBank/DDBJ databases">
        <title>Draft genome sequence of Streptomyces sp. B-S-A12 isolated from a cave soil in Thailand.</title>
        <authorList>
            <person name="Chamroensaksri N."/>
            <person name="Muangham S."/>
        </authorList>
    </citation>
    <scope>NUCLEOTIDE SEQUENCE [LARGE SCALE GENOMIC DNA]</scope>
    <source>
        <strain evidence="2 3">B-S-A12</strain>
    </source>
</reference>
<dbReference type="EMBL" id="JASCIS010000063">
    <property type="protein sequence ID" value="MDI3423794.1"/>
    <property type="molecule type" value="Genomic_DNA"/>
</dbReference>
<dbReference type="RefSeq" id="WP_282539627.1">
    <property type="nucleotide sequence ID" value="NZ_JASCIS010000063.1"/>
</dbReference>
<dbReference type="PROSITE" id="PS51186">
    <property type="entry name" value="GNAT"/>
    <property type="match status" value="1"/>
</dbReference>
<keyword evidence="2" id="KW-0012">Acyltransferase</keyword>
<dbReference type="SUPFAM" id="SSF55729">
    <property type="entry name" value="Acyl-CoA N-acyltransferases (Nat)"/>
    <property type="match status" value="1"/>
</dbReference>
<feature type="domain" description="N-acetyltransferase" evidence="1">
    <location>
        <begin position="7"/>
        <end position="180"/>
    </location>
</feature>
<dbReference type="Pfam" id="PF13302">
    <property type="entry name" value="Acetyltransf_3"/>
    <property type="match status" value="1"/>
</dbReference>
<comment type="caution">
    <text evidence="2">The sequence shown here is derived from an EMBL/GenBank/DDBJ whole genome shotgun (WGS) entry which is preliminary data.</text>
</comment>
<name>A0ABT6T7J9_9ACTN</name>
<dbReference type="CDD" id="cd04301">
    <property type="entry name" value="NAT_SF"/>
    <property type="match status" value="1"/>
</dbReference>
<gene>
    <name evidence="2" type="ORF">QIT00_35510</name>
</gene>
<accession>A0ABT6T7J9</accession>
<protein>
    <submittedName>
        <fullName evidence="2">GNAT family N-acetyltransferase</fullName>
        <ecNumber evidence="2">2.3.1.-</ecNumber>
    </submittedName>
</protein>
<evidence type="ECO:0000259" key="1">
    <source>
        <dbReference type="PROSITE" id="PS51186"/>
    </source>
</evidence>
<dbReference type="EC" id="2.3.1.-" evidence="2"/>
<proteinExistence type="predicted"/>
<sequence length="184" mass="19665">MPQLIAPDVRLHASFLEAMTEFAAEEFLGRTLARELVEHAPTWHDPAGFARYVGTVLADDSADTYWYVDGATFLGRILIRHGRLLPPDDLAGHIGCGVRPSARRRGHATGMLRAALPHAFDLGIDPVFVTCDTANTGSRKVIEAAGGVLEGERGGKLRFWVGGGGSESGGGASSMAWKNRRSAP</sequence>
<evidence type="ECO:0000313" key="2">
    <source>
        <dbReference type="EMBL" id="MDI3423794.1"/>
    </source>
</evidence>